<keyword evidence="2" id="KW-1185">Reference proteome</keyword>
<comment type="caution">
    <text evidence="1">The sequence shown here is derived from an EMBL/GenBank/DDBJ whole genome shotgun (WGS) entry which is preliminary data.</text>
</comment>
<reference evidence="1" key="1">
    <citation type="submission" date="2021-01" db="EMBL/GenBank/DDBJ databases">
        <title>Whole genome shotgun sequence of Actinoplanes siamensis NBRC 109076.</title>
        <authorList>
            <person name="Komaki H."/>
            <person name="Tamura T."/>
        </authorList>
    </citation>
    <scope>NUCLEOTIDE SEQUENCE</scope>
    <source>
        <strain evidence="1">NBRC 109076</strain>
    </source>
</reference>
<accession>A0A919TJD7</accession>
<proteinExistence type="predicted"/>
<organism evidence="1 2">
    <name type="scientific">Actinoplanes siamensis</name>
    <dbReference type="NCBI Taxonomy" id="1223317"/>
    <lineage>
        <taxon>Bacteria</taxon>
        <taxon>Bacillati</taxon>
        <taxon>Actinomycetota</taxon>
        <taxon>Actinomycetes</taxon>
        <taxon>Micromonosporales</taxon>
        <taxon>Micromonosporaceae</taxon>
        <taxon>Actinoplanes</taxon>
    </lineage>
</organism>
<evidence type="ECO:0000313" key="2">
    <source>
        <dbReference type="Proteomes" id="UP000629619"/>
    </source>
</evidence>
<sequence length="85" mass="8938">MPDGPKNVVDVAREPAVVEPVASAGSEVCRVRRGGRQPILVNPEQALYEVQSDETLVAPTTVAQEAPALLEEQSVDEVADEVAGS</sequence>
<dbReference type="AlphaFoldDB" id="A0A919TJD7"/>
<dbReference type="RefSeq" id="WP_203679485.1">
    <property type="nucleotide sequence ID" value="NZ_BOMW01000023.1"/>
</dbReference>
<dbReference type="EMBL" id="BOMW01000023">
    <property type="protein sequence ID" value="GIF05061.1"/>
    <property type="molecule type" value="Genomic_DNA"/>
</dbReference>
<name>A0A919TJD7_9ACTN</name>
<gene>
    <name evidence="1" type="ORF">Asi03nite_25990</name>
</gene>
<dbReference type="Proteomes" id="UP000629619">
    <property type="component" value="Unassembled WGS sequence"/>
</dbReference>
<protein>
    <submittedName>
        <fullName evidence="1">Uncharacterized protein</fullName>
    </submittedName>
</protein>
<evidence type="ECO:0000313" key="1">
    <source>
        <dbReference type="EMBL" id="GIF05061.1"/>
    </source>
</evidence>